<keyword evidence="4" id="KW-1185">Reference proteome</keyword>
<feature type="compositionally biased region" description="Basic and acidic residues" evidence="1">
    <location>
        <begin position="226"/>
        <end position="240"/>
    </location>
</feature>
<feature type="region of interest" description="Disordered" evidence="1">
    <location>
        <begin position="71"/>
        <end position="131"/>
    </location>
</feature>
<feature type="signal peptide" evidence="2">
    <location>
        <begin position="1"/>
        <end position="20"/>
    </location>
</feature>
<proteinExistence type="predicted"/>
<evidence type="ECO:0000256" key="2">
    <source>
        <dbReference type="SAM" id="SignalP"/>
    </source>
</evidence>
<dbReference type="GeneID" id="106667867"/>
<reference evidence="3" key="1">
    <citation type="submission" date="2022-01" db="UniProtKB">
        <authorList>
            <consortium name="EnsemblMetazoa"/>
        </authorList>
    </citation>
    <scope>IDENTIFICATION</scope>
</reference>
<feature type="chain" id="PRO_5035221173" description="CPR type cuticle protein" evidence="2">
    <location>
        <begin position="21"/>
        <end position="314"/>
    </location>
</feature>
<keyword evidence="2" id="KW-0732">Signal</keyword>
<evidence type="ECO:0008006" key="5">
    <source>
        <dbReference type="Google" id="ProtNLM"/>
    </source>
</evidence>
<dbReference type="Proteomes" id="UP000494040">
    <property type="component" value="Unassembled WGS sequence"/>
</dbReference>
<dbReference type="EnsemblMetazoa" id="XM_014396098.2">
    <property type="protein sequence ID" value="XP_014251584.1"/>
    <property type="gene ID" value="LOC106667867"/>
</dbReference>
<evidence type="ECO:0000313" key="3">
    <source>
        <dbReference type="EnsemblMetazoa" id="XP_014251584.1"/>
    </source>
</evidence>
<feature type="compositionally biased region" description="Pro residues" evidence="1">
    <location>
        <begin position="89"/>
        <end position="103"/>
    </location>
</feature>
<dbReference type="RefSeq" id="XP_014251584.1">
    <property type="nucleotide sequence ID" value="XM_014396098.2"/>
</dbReference>
<feature type="region of interest" description="Disordered" evidence="1">
    <location>
        <begin position="225"/>
        <end position="314"/>
    </location>
</feature>
<evidence type="ECO:0000256" key="1">
    <source>
        <dbReference type="SAM" id="MobiDB-lite"/>
    </source>
</evidence>
<evidence type="ECO:0000313" key="4">
    <source>
        <dbReference type="Proteomes" id="UP000494040"/>
    </source>
</evidence>
<dbReference type="AlphaFoldDB" id="A0A8I6RSF5"/>
<name>A0A8I6RSF5_CIMLE</name>
<protein>
    <recommendedName>
        <fullName evidence="5">CPR type cuticle protein</fullName>
    </recommendedName>
</protein>
<dbReference type="OMA" id="RPESHEH"/>
<feature type="compositionally biased region" description="Low complexity" evidence="1">
    <location>
        <begin position="286"/>
        <end position="299"/>
    </location>
</feature>
<dbReference type="OrthoDB" id="6604756at2759"/>
<dbReference type="KEGG" id="clec:106667867"/>
<accession>A0A8I6RSF5</accession>
<feature type="compositionally biased region" description="Basic residues" evidence="1">
    <location>
        <begin position="120"/>
        <end position="131"/>
    </location>
</feature>
<sequence>MNAGLKLLIGAAALAVVVECVVNYPHHQSNRHPWPTQVRVHRSGQPGQVVRYRSPVKRVYVPLKYIPHHGNLPINRNHRNQPVNKIRYGPPPNKRSPAAPPPGWKAKRIGPPPPNFGPPRKNRTSKPKHNKTYIKNVPTKYDSYKPINPQVVTDSYGAPKNHHVQQQQYKITSTTYGIPHPTQGSPEPPKKEDVATSYVSVFQGDYHQDRELEAKTSYTFTNTHSYPEKHKGKVYDDLSNHRPVYNHSSNDEPTNKGFQPPKQTFGFQPYDDMEDYQTSSAKDYYKSTSQSSPKPSKSQNTEEFLSPSYYDQKS</sequence>
<organism evidence="3 4">
    <name type="scientific">Cimex lectularius</name>
    <name type="common">Bed bug</name>
    <name type="synonym">Acanthia lectularia</name>
    <dbReference type="NCBI Taxonomy" id="79782"/>
    <lineage>
        <taxon>Eukaryota</taxon>
        <taxon>Metazoa</taxon>
        <taxon>Ecdysozoa</taxon>
        <taxon>Arthropoda</taxon>
        <taxon>Hexapoda</taxon>
        <taxon>Insecta</taxon>
        <taxon>Pterygota</taxon>
        <taxon>Neoptera</taxon>
        <taxon>Paraneoptera</taxon>
        <taxon>Hemiptera</taxon>
        <taxon>Heteroptera</taxon>
        <taxon>Panheteroptera</taxon>
        <taxon>Cimicomorpha</taxon>
        <taxon>Cimicidae</taxon>
        <taxon>Cimex</taxon>
    </lineage>
</organism>